<gene>
    <name evidence="2" type="ORF">A9Q84_06520</name>
</gene>
<dbReference type="Proteomes" id="UP000196531">
    <property type="component" value="Unassembled WGS sequence"/>
</dbReference>
<sequence>MQAFTSIAGCDQADFGPQMEACSKNPSKSWNGNLCRCMTSQTSKSDRLSFKNCSAMKDEAKKKQCMEGLAKSEGLEDTTFDPGLNPILLKTFEIANIINGAIVGGAMSKCWSVKIAKYTGIASTVGSLYAYFKIDDKALKLREEFEKNILSDDEYAAQNEVFEFLRKEQKAIASIAKYKSNLHMVVTLGYTASTAAALTEGISGGSMAAAGCQTSLGRVSPVASKEDLQKQKEAEELEKKELTEKSDGKKKELAEAQGDKAASEKSLKDKAAFEEQKKGLETKETELNKEIAETTKKNDALSTEHDTKTNQEVVASKKIKELSGEKQKLETAQKDITAKKSASNDSFDQEVAKKGKTYTEEYIKENQTVTQNKATSEQMTSQRDSFKQANPTNDSVMVNDIESRFNNEIDSIDNKVVAGEQALQAKATEFQNDMTEIAGQKEIANTAFDQQSTEITTQVNALDEKIVNVKTEVSDLKAGIAKIDAQVEALPDMAKLTKNVEGVKTNIGDLNTKIKAIGSVDTINTNIKGFETKITDLNTDISGLKTDIGVMDTKLISTKADLAQYVDVQGASYLDKSYFTDGLTKVAETETRWADMQYHQDNSEKINDRGKDSFNYSEELNSAYKLENAALSPSISNSQRKSLLIEAKNKWNKILENTADESLKKKFENRRDFLEGHINSIESTDSAYNFKHFIKNAANLYFNFIFPSTHAVESGGDKLKTLGLGMIKSSLLSYGITMLINWIDTQGYPIKEKLGKFLSNSYSVAFFSGVNAFINKKLWAAAKKQKVASENNVKKLEEIQSKFTSDQAKYCPKGRDDINDLTCYCYNDEGGQNSSRTNSKKCQDLWAKGNVNLFAESSDKTRANPSRNRKGCVAANNRFDLSCKCRKFKDQNGQNACKKAGFSSSNFQAGVAQGLSIGDLEKSLNGINSGLLASGELDLSKVNSAINKAERVRDLLYNKLPNKNSIPNPGKINGKVMNAYLNTIGANKKLIGGMMKNGLLKGQGIQLTGKSNMALKNPNRLRKNPSSLLMSGGTGMGGIKSKKKSSGGSMFGGGGTVVRGFDGSPTDLNYKSDKRYNYKNADIVGGKDKNIFEIITRRYQKSGYERLFGDE</sequence>
<organism evidence="2 3">
    <name type="scientific">Halobacteriovorax marinus</name>
    <dbReference type="NCBI Taxonomy" id="97084"/>
    <lineage>
        <taxon>Bacteria</taxon>
        <taxon>Pseudomonadati</taxon>
        <taxon>Bdellovibrionota</taxon>
        <taxon>Bacteriovoracia</taxon>
        <taxon>Bacteriovoracales</taxon>
        <taxon>Halobacteriovoraceae</taxon>
        <taxon>Halobacteriovorax</taxon>
    </lineage>
</organism>
<evidence type="ECO:0000313" key="2">
    <source>
        <dbReference type="EMBL" id="OUR97848.1"/>
    </source>
</evidence>
<feature type="region of interest" description="Disordered" evidence="1">
    <location>
        <begin position="1015"/>
        <end position="1048"/>
    </location>
</feature>
<protein>
    <submittedName>
        <fullName evidence="2">Uncharacterized protein</fullName>
    </submittedName>
</protein>
<evidence type="ECO:0000313" key="3">
    <source>
        <dbReference type="Proteomes" id="UP000196531"/>
    </source>
</evidence>
<feature type="compositionally biased region" description="Basic and acidic residues" evidence="1">
    <location>
        <begin position="224"/>
        <end position="290"/>
    </location>
</feature>
<comment type="caution">
    <text evidence="2">The sequence shown here is derived from an EMBL/GenBank/DDBJ whole genome shotgun (WGS) entry which is preliminary data.</text>
</comment>
<dbReference type="Gene3D" id="1.10.287.1490">
    <property type="match status" value="1"/>
</dbReference>
<evidence type="ECO:0000256" key="1">
    <source>
        <dbReference type="SAM" id="MobiDB-lite"/>
    </source>
</evidence>
<accession>A0A1Y5F9Y8</accession>
<feature type="region of interest" description="Disordered" evidence="1">
    <location>
        <begin position="368"/>
        <end position="393"/>
    </location>
</feature>
<dbReference type="EMBL" id="MAAO01000005">
    <property type="protein sequence ID" value="OUR97848.1"/>
    <property type="molecule type" value="Genomic_DNA"/>
</dbReference>
<reference evidence="3" key="1">
    <citation type="journal article" date="2017" name="Proc. Natl. Acad. Sci. U.S.A.">
        <title>Simulation of Deepwater Horizon oil plume reveals substrate specialization within a complex community of hydrocarbon-degraders.</title>
        <authorList>
            <person name="Hu P."/>
            <person name="Dubinsky E.A."/>
            <person name="Probst A.J."/>
            <person name="Wang J."/>
            <person name="Sieber C.M.K."/>
            <person name="Tom L.M."/>
            <person name="Gardinali P."/>
            <person name="Banfield J.F."/>
            <person name="Atlas R.M."/>
            <person name="Andersen G.L."/>
        </authorList>
    </citation>
    <scope>NUCLEOTIDE SEQUENCE [LARGE SCALE GENOMIC DNA]</scope>
</reference>
<feature type="region of interest" description="Disordered" evidence="1">
    <location>
        <begin position="220"/>
        <end position="290"/>
    </location>
</feature>
<proteinExistence type="predicted"/>
<name>A0A1Y5F9Y8_9BACT</name>
<dbReference type="AlphaFoldDB" id="A0A1Y5F9Y8"/>